<dbReference type="Gene3D" id="2.170.190.11">
    <property type="entry name" value="Molybdopterin biosynthesis moea protein, domain 3"/>
    <property type="match status" value="1"/>
</dbReference>
<dbReference type="Gene3D" id="3.90.105.10">
    <property type="entry name" value="Molybdopterin biosynthesis moea protein, domain 2"/>
    <property type="match status" value="1"/>
</dbReference>
<dbReference type="GeneID" id="90449017"/>
<keyword evidence="5" id="KW-1185">Reference proteome</keyword>
<dbReference type="InterPro" id="IPR038987">
    <property type="entry name" value="MoeA-like"/>
</dbReference>
<dbReference type="SUPFAM" id="SSF63882">
    <property type="entry name" value="MoeA N-terminal region -like"/>
    <property type="match status" value="1"/>
</dbReference>
<dbReference type="Pfam" id="PF00994">
    <property type="entry name" value="MoCF_biosynth"/>
    <property type="match status" value="1"/>
</dbReference>
<evidence type="ECO:0000256" key="1">
    <source>
        <dbReference type="ARBA" id="ARBA00005046"/>
    </source>
</evidence>
<accession>A0ABZ3H7N4</accession>
<gene>
    <name evidence="4" type="ORF">LPQ35_04985</name>
</gene>
<dbReference type="InterPro" id="IPR036688">
    <property type="entry name" value="MoeA_C_domain_IV_sf"/>
</dbReference>
<protein>
    <recommendedName>
        <fullName evidence="3">MoaB/Mog domain-containing protein</fullName>
    </recommendedName>
</protein>
<dbReference type="InterPro" id="IPR005110">
    <property type="entry name" value="MoeA_linker/N"/>
</dbReference>
<comment type="pathway">
    <text evidence="1">Cofactor biosynthesis; molybdopterin biosynthesis.</text>
</comment>
<organism evidence="4 5">
    <name type="scientific">Geoglobus acetivorans</name>
    <dbReference type="NCBI Taxonomy" id="565033"/>
    <lineage>
        <taxon>Archaea</taxon>
        <taxon>Methanobacteriati</taxon>
        <taxon>Methanobacteriota</taxon>
        <taxon>Archaeoglobi</taxon>
        <taxon>Archaeoglobales</taxon>
        <taxon>Archaeoglobaceae</taxon>
        <taxon>Geoglobus</taxon>
    </lineage>
</organism>
<dbReference type="Gene3D" id="3.40.980.10">
    <property type="entry name" value="MoaB/Mog-like domain"/>
    <property type="match status" value="1"/>
</dbReference>
<dbReference type="InterPro" id="IPR001453">
    <property type="entry name" value="MoaB/Mog_dom"/>
</dbReference>
<dbReference type="EMBL" id="CP087714">
    <property type="protein sequence ID" value="XAT64725.1"/>
    <property type="molecule type" value="Genomic_DNA"/>
</dbReference>
<dbReference type="NCBIfam" id="TIGR00177">
    <property type="entry name" value="molyb_syn"/>
    <property type="match status" value="1"/>
</dbReference>
<sequence length="535" mass="58591">MRRLIEAEEAKRILSQVRIDYDVVELSILDAVGKVSAENVFSPINLPPFSRSLRDGYAVMSDDVFNATELTPVKLEVVGRINAGEDKRLRIEHGKAVEVATGAVMPENADSVVMVENTFQEGNVIFVKKAVSPKENVMLEGADVQQGELLLREGEIIDGIKAGLLAGAGIGAVRVKNMRIGIISTGDELVEPGKPLSPGKIYNVNSYTLYSEVKSLGAEPVLFGIVGDSRDELENSLIAAAERCHAIITSGSTSAGKGDLLYRIAENRGGMVFHGVRVKPGKPFFYAEFEGKPLFGLPGFPTSCLTIFREFVAEVMARNLGYRLKPKTMRGFVARRIYSEGRRELLPVFVAGNRIFPVEKGSGAITSLSEATAYLEIEEGEEIIEKGSEREVKLFGEVYDYVFGGLDVMDLIEVEGRVKRAYVKPELAALEFTRKNFDAVFFRGDDFSVEYGFAGRDGKVGAVAGYGIDADFMAKNHEQLINLLKTGIVDGAYILKPFADKHGVEIEIVGEVSLGFRAIEKLEGTIRRQIDLLTK</sequence>
<dbReference type="SUPFAM" id="SSF53218">
    <property type="entry name" value="Molybdenum cofactor biosynthesis proteins"/>
    <property type="match status" value="1"/>
</dbReference>
<evidence type="ECO:0000256" key="2">
    <source>
        <dbReference type="ARBA" id="ARBA00023150"/>
    </source>
</evidence>
<dbReference type="Pfam" id="PF03453">
    <property type="entry name" value="MoeA_N"/>
    <property type="match status" value="1"/>
</dbReference>
<dbReference type="InterPro" id="IPR036135">
    <property type="entry name" value="MoeA_linker/N_sf"/>
</dbReference>
<dbReference type="PANTHER" id="PTHR10192">
    <property type="entry name" value="MOLYBDOPTERIN BIOSYNTHESIS PROTEIN"/>
    <property type="match status" value="1"/>
</dbReference>
<dbReference type="Proteomes" id="UP001492541">
    <property type="component" value="Chromosome"/>
</dbReference>
<dbReference type="SUPFAM" id="SSF63867">
    <property type="entry name" value="MoeA C-terminal domain-like"/>
    <property type="match status" value="1"/>
</dbReference>
<dbReference type="RefSeq" id="WP_193807594.1">
    <property type="nucleotide sequence ID" value="NZ_CP087714.1"/>
</dbReference>
<dbReference type="InterPro" id="IPR005111">
    <property type="entry name" value="MoeA_C_domain_IV"/>
</dbReference>
<keyword evidence="2" id="KW-0501">Molybdenum cofactor biosynthesis</keyword>
<reference evidence="4 5" key="1">
    <citation type="submission" date="2021-11" db="EMBL/GenBank/DDBJ databases">
        <title>Whole genome of Geoglobus acetivorans.</title>
        <authorList>
            <person name="Liu D."/>
        </authorList>
    </citation>
    <scope>NUCLEOTIDE SEQUENCE [LARGE SCALE GENOMIC DNA]</scope>
    <source>
        <strain evidence="4 5">SBH6</strain>
    </source>
</reference>
<dbReference type="SMART" id="SM00852">
    <property type="entry name" value="MoCF_biosynth"/>
    <property type="match status" value="1"/>
</dbReference>
<evidence type="ECO:0000259" key="3">
    <source>
        <dbReference type="SMART" id="SM00852"/>
    </source>
</evidence>
<dbReference type="Gene3D" id="2.40.340.10">
    <property type="entry name" value="MoeA, C-terminal, domain IV"/>
    <property type="match status" value="1"/>
</dbReference>
<evidence type="ECO:0000313" key="5">
    <source>
        <dbReference type="Proteomes" id="UP001492541"/>
    </source>
</evidence>
<dbReference type="InterPro" id="IPR036425">
    <property type="entry name" value="MoaB/Mog-like_dom_sf"/>
</dbReference>
<dbReference type="CDD" id="cd00887">
    <property type="entry name" value="MoeA"/>
    <property type="match status" value="1"/>
</dbReference>
<dbReference type="NCBIfam" id="NF045515">
    <property type="entry name" value="Glp_gephyrin"/>
    <property type="match status" value="1"/>
</dbReference>
<evidence type="ECO:0000313" key="4">
    <source>
        <dbReference type="EMBL" id="XAT64725.1"/>
    </source>
</evidence>
<proteinExistence type="predicted"/>
<dbReference type="Pfam" id="PF03454">
    <property type="entry name" value="MoeA_C"/>
    <property type="match status" value="1"/>
</dbReference>
<name>A0ABZ3H7N4_GEOAI</name>
<dbReference type="PANTHER" id="PTHR10192:SF5">
    <property type="entry name" value="GEPHYRIN"/>
    <property type="match status" value="1"/>
</dbReference>
<feature type="domain" description="MoaB/Mog" evidence="3">
    <location>
        <begin position="181"/>
        <end position="318"/>
    </location>
</feature>